<dbReference type="GO" id="GO:0016405">
    <property type="term" value="F:CoA-ligase activity"/>
    <property type="evidence" value="ECO:0007669"/>
    <property type="project" value="TreeGrafter"/>
</dbReference>
<dbReference type="InterPro" id="IPR025110">
    <property type="entry name" value="AMP-bd_C"/>
</dbReference>
<dbReference type="EMBL" id="JAACJP010000013">
    <property type="protein sequence ID" value="KAF5380382.1"/>
    <property type="molecule type" value="Genomic_DNA"/>
</dbReference>
<dbReference type="Gene3D" id="3.30.300.30">
    <property type="match status" value="1"/>
</dbReference>
<comment type="similarity">
    <text evidence="1">Belongs to the ATP-dependent AMP-binding enzyme family.</text>
</comment>
<evidence type="ECO:0000256" key="1">
    <source>
        <dbReference type="ARBA" id="ARBA00006432"/>
    </source>
</evidence>
<evidence type="ECO:0000313" key="6">
    <source>
        <dbReference type="Proteomes" id="UP000565441"/>
    </source>
</evidence>
<dbReference type="OrthoDB" id="1898221at2759"/>
<organism evidence="5 6">
    <name type="scientific">Tricholomella constricta</name>
    <dbReference type="NCBI Taxonomy" id="117010"/>
    <lineage>
        <taxon>Eukaryota</taxon>
        <taxon>Fungi</taxon>
        <taxon>Dikarya</taxon>
        <taxon>Basidiomycota</taxon>
        <taxon>Agaricomycotina</taxon>
        <taxon>Agaricomycetes</taxon>
        <taxon>Agaricomycetidae</taxon>
        <taxon>Agaricales</taxon>
        <taxon>Tricholomatineae</taxon>
        <taxon>Lyophyllaceae</taxon>
        <taxon>Tricholomella</taxon>
    </lineage>
</organism>
<evidence type="ECO:0000256" key="2">
    <source>
        <dbReference type="ARBA" id="ARBA00022598"/>
    </source>
</evidence>
<sequence length="611" mass="66275">MAPKIYTSPVAAVPIASSSVFTHLFPPGPPNTIAAFPADTPAFIDAESGTTLTRIHTKQLALSLAYGLKHHPDIRARRGDVVLVFSHNSLSWPVVLFGSVAAGLRCTLSNSAYTPNELAFQYADSGARLVFTSEEGIPTVLAMFAQLRIPLDDARRRIVVLEAALEWAGGPSMPRVAAARGLKTLANLLAMGVLEHEERFDGPDTHETVYLCYSSGMYRVFFGSSPPNPAWKGTTGKPKGVETTHNNIIAVLEIVKTTFPTLTIGHDSVLGVLPFYHVYGAVKLIHFPWTCGTPVVIQARFDPEKFCASIERYKITVALIVPPILVVLARHPAVEKYDVSSLSSLFSGAAPLGPALVKQVTERLQLRRAGKGEVAILQGYGLTETSPTTHLLPFPDALRKVGSIGILLPNLEARLLVDGEGNGDIDATEGEAGELWIRGPSVMKGYLNNPTATKDSITPDGWFKTGDIAVRDAEGYYYIVDRRKELIKYKGFQVPPAELEGLLLTHPDIADAAVIGVDSVKEATELPRAYVVHARPGEVKTDAAKGAFQQAIRKWTQERVARHKFLRGGVVIIDAIPKSAAGKILRRELRERAKVELSGRDPGDEDVKAKL</sequence>
<evidence type="ECO:0000313" key="5">
    <source>
        <dbReference type="EMBL" id="KAF5380382.1"/>
    </source>
</evidence>
<dbReference type="Pfam" id="PF13193">
    <property type="entry name" value="AMP-binding_C"/>
    <property type="match status" value="1"/>
</dbReference>
<dbReference type="InterPro" id="IPR000873">
    <property type="entry name" value="AMP-dep_synth/lig_dom"/>
</dbReference>
<proteinExistence type="inferred from homology"/>
<dbReference type="Gene3D" id="2.30.38.10">
    <property type="entry name" value="Luciferase, Domain 3"/>
    <property type="match status" value="1"/>
</dbReference>
<feature type="domain" description="AMP-binding enzyme C-terminal" evidence="4">
    <location>
        <begin position="498"/>
        <end position="583"/>
    </location>
</feature>
<evidence type="ECO:0000259" key="4">
    <source>
        <dbReference type="Pfam" id="PF13193"/>
    </source>
</evidence>
<keyword evidence="6" id="KW-1185">Reference proteome</keyword>
<dbReference type="SUPFAM" id="SSF56801">
    <property type="entry name" value="Acetyl-CoA synthetase-like"/>
    <property type="match status" value="1"/>
</dbReference>
<feature type="domain" description="AMP-dependent synthetase/ligase" evidence="3">
    <location>
        <begin position="233"/>
        <end position="447"/>
    </location>
</feature>
<dbReference type="Gene3D" id="3.40.50.980">
    <property type="match status" value="2"/>
</dbReference>
<reference evidence="5 6" key="1">
    <citation type="journal article" date="2020" name="ISME J.">
        <title>Uncovering the hidden diversity of litter-decomposition mechanisms in mushroom-forming fungi.</title>
        <authorList>
            <person name="Floudas D."/>
            <person name="Bentzer J."/>
            <person name="Ahren D."/>
            <person name="Johansson T."/>
            <person name="Persson P."/>
            <person name="Tunlid A."/>
        </authorList>
    </citation>
    <scope>NUCLEOTIDE SEQUENCE [LARGE SCALE GENOMIC DNA]</scope>
    <source>
        <strain evidence="5 6">CBS 661.87</strain>
    </source>
</reference>
<dbReference type="CDD" id="cd05911">
    <property type="entry name" value="Firefly_Luc_like"/>
    <property type="match status" value="1"/>
</dbReference>
<gene>
    <name evidence="5" type="ORF">D9615_004716</name>
</gene>
<feature type="domain" description="AMP-dependent synthetase/ligase" evidence="3">
    <location>
        <begin position="34"/>
        <end position="216"/>
    </location>
</feature>
<dbReference type="PANTHER" id="PTHR24096:SF149">
    <property type="entry name" value="AMP-BINDING DOMAIN-CONTAINING PROTEIN-RELATED"/>
    <property type="match status" value="1"/>
</dbReference>
<keyword evidence="2" id="KW-0436">Ligase</keyword>
<dbReference type="AlphaFoldDB" id="A0A8H5HBN3"/>
<evidence type="ECO:0000259" key="3">
    <source>
        <dbReference type="Pfam" id="PF00501"/>
    </source>
</evidence>
<accession>A0A8H5HBN3</accession>
<dbReference type="Proteomes" id="UP000565441">
    <property type="component" value="Unassembled WGS sequence"/>
</dbReference>
<dbReference type="InterPro" id="IPR045851">
    <property type="entry name" value="AMP-bd_C_sf"/>
</dbReference>
<name>A0A8H5HBN3_9AGAR</name>
<dbReference type="Pfam" id="PF00501">
    <property type="entry name" value="AMP-binding"/>
    <property type="match status" value="2"/>
</dbReference>
<protein>
    <submittedName>
        <fullName evidence="5">Uncharacterized protein</fullName>
    </submittedName>
</protein>
<comment type="caution">
    <text evidence="5">The sequence shown here is derived from an EMBL/GenBank/DDBJ whole genome shotgun (WGS) entry which is preliminary data.</text>
</comment>
<dbReference type="PANTHER" id="PTHR24096">
    <property type="entry name" value="LONG-CHAIN-FATTY-ACID--COA LIGASE"/>
    <property type="match status" value="1"/>
</dbReference>